<evidence type="ECO:0000256" key="1">
    <source>
        <dbReference type="ARBA" id="ARBA00005437"/>
    </source>
</evidence>
<dbReference type="SUPFAM" id="SSF54518">
    <property type="entry name" value="Tubby C-terminal domain-like"/>
    <property type="match status" value="1"/>
</dbReference>
<dbReference type="PANTHER" id="PTHR31087:SF22">
    <property type="entry name" value="PROTEIN LURP-ONE-RELATED 8"/>
    <property type="match status" value="1"/>
</dbReference>
<dbReference type="EMBL" id="JAYWIO010000003">
    <property type="protein sequence ID" value="KAK7277049.1"/>
    <property type="molecule type" value="Genomic_DNA"/>
</dbReference>
<protein>
    <recommendedName>
        <fullName evidence="4">Protein LURP-one-related 8</fullName>
    </recommendedName>
</protein>
<dbReference type="Proteomes" id="UP001372338">
    <property type="component" value="Unassembled WGS sequence"/>
</dbReference>
<dbReference type="Gene3D" id="2.40.160.200">
    <property type="entry name" value="LURP1-related"/>
    <property type="match status" value="1"/>
</dbReference>
<keyword evidence="3" id="KW-1185">Reference proteome</keyword>
<sequence>MTKVYPNYAAAATTTTTSAKKEREASTTIDHDTVAVLTVWKKSLLLNCKGFTVFDAHGNLVYRVDNYMAQHKDHILLMDAQGTPLLTIRHRKRLSLGDNWLVYEGEEVTSSKPICTVRKQLNKCTLAQVLMTSISPENENEKNKKKEKEVAYMIQGSYSKRSCTVYDNKSRRVVAEIKRKEGITVGGGGGGGSSVVASFGADVFRLIVQTEEMDPTLAMAFLIILDHMLS</sequence>
<reference evidence="2 3" key="1">
    <citation type="submission" date="2024-01" db="EMBL/GenBank/DDBJ databases">
        <title>The genomes of 5 underutilized Papilionoideae crops provide insights into root nodulation and disease resistanc.</title>
        <authorList>
            <person name="Yuan L."/>
        </authorList>
    </citation>
    <scope>NUCLEOTIDE SEQUENCE [LARGE SCALE GENOMIC DNA]</scope>
    <source>
        <strain evidence="2">ZHUSHIDOU_FW_LH</strain>
        <tissue evidence="2">Leaf</tissue>
    </source>
</reference>
<evidence type="ECO:0008006" key="4">
    <source>
        <dbReference type="Google" id="ProtNLM"/>
    </source>
</evidence>
<dbReference type="InterPro" id="IPR007612">
    <property type="entry name" value="LOR"/>
</dbReference>
<dbReference type="PANTHER" id="PTHR31087">
    <property type="match status" value="1"/>
</dbReference>
<gene>
    <name evidence="2" type="ORF">RIF29_18198</name>
</gene>
<comment type="caution">
    <text evidence="2">The sequence shown here is derived from an EMBL/GenBank/DDBJ whole genome shotgun (WGS) entry which is preliminary data.</text>
</comment>
<proteinExistence type="inferred from homology"/>
<accession>A0AAN9FIM2</accession>
<dbReference type="AlphaFoldDB" id="A0AAN9FIM2"/>
<evidence type="ECO:0000313" key="3">
    <source>
        <dbReference type="Proteomes" id="UP001372338"/>
    </source>
</evidence>
<organism evidence="2 3">
    <name type="scientific">Crotalaria pallida</name>
    <name type="common">Smooth rattlebox</name>
    <name type="synonym">Crotalaria striata</name>
    <dbReference type="NCBI Taxonomy" id="3830"/>
    <lineage>
        <taxon>Eukaryota</taxon>
        <taxon>Viridiplantae</taxon>
        <taxon>Streptophyta</taxon>
        <taxon>Embryophyta</taxon>
        <taxon>Tracheophyta</taxon>
        <taxon>Spermatophyta</taxon>
        <taxon>Magnoliopsida</taxon>
        <taxon>eudicotyledons</taxon>
        <taxon>Gunneridae</taxon>
        <taxon>Pentapetalae</taxon>
        <taxon>rosids</taxon>
        <taxon>fabids</taxon>
        <taxon>Fabales</taxon>
        <taxon>Fabaceae</taxon>
        <taxon>Papilionoideae</taxon>
        <taxon>50 kb inversion clade</taxon>
        <taxon>genistoids sensu lato</taxon>
        <taxon>core genistoids</taxon>
        <taxon>Crotalarieae</taxon>
        <taxon>Crotalaria</taxon>
    </lineage>
</organism>
<name>A0AAN9FIM2_CROPI</name>
<evidence type="ECO:0000313" key="2">
    <source>
        <dbReference type="EMBL" id="KAK7277049.1"/>
    </source>
</evidence>
<dbReference type="Pfam" id="PF04525">
    <property type="entry name" value="LOR"/>
    <property type="match status" value="1"/>
</dbReference>
<comment type="similarity">
    <text evidence="1">Belongs to the LOR family.</text>
</comment>
<dbReference type="InterPro" id="IPR025659">
    <property type="entry name" value="Tubby-like_C"/>
</dbReference>
<dbReference type="InterPro" id="IPR038595">
    <property type="entry name" value="LOR_sf"/>
</dbReference>